<dbReference type="OrthoDB" id="3823449at2759"/>
<proteinExistence type="predicted"/>
<dbReference type="Proteomes" id="UP000310066">
    <property type="component" value="Unassembled WGS sequence"/>
</dbReference>
<evidence type="ECO:0000313" key="2">
    <source>
        <dbReference type="Proteomes" id="UP000310066"/>
    </source>
</evidence>
<name>A0A4U0V8E5_9PEZI</name>
<sequence>MQSLTLPQKKLRLSMLPQELKNIYSLLFPSGRRIRRIKLSECAKTNAWNAFEVIRVVVARFDVAILQVDKATNKEATDVLLARNVVTLEVGECCSTHGAATVRAWSMRQSLLDQPYRNIRLQLSSRRYGCNNSCVAGLVQRIAAVLKTYAVHKLTVELSMVSPEDEMDLRSAPEAQEVEFRYPEVGTVVTTLSSTEIHFVHMPIREAWKVMSRLPPGRATWPVMYEHPEAIWSINETHPWVVRSLGAFLSRYKAEEVSEAASETCAERQLSEMQVAFVTQYAMMGFDLNGGQGGEE</sequence>
<dbReference type="AlphaFoldDB" id="A0A4U0V8E5"/>
<evidence type="ECO:0000313" key="1">
    <source>
        <dbReference type="EMBL" id="TKA45121.1"/>
    </source>
</evidence>
<comment type="caution">
    <text evidence="1">The sequence shown here is derived from an EMBL/GenBank/DDBJ whole genome shotgun (WGS) entry which is preliminary data.</text>
</comment>
<dbReference type="EMBL" id="NAJP01000012">
    <property type="protein sequence ID" value="TKA45121.1"/>
    <property type="molecule type" value="Genomic_DNA"/>
</dbReference>
<gene>
    <name evidence="1" type="ORF">B0A54_04217</name>
</gene>
<organism evidence="1 2">
    <name type="scientific">Friedmanniomyces endolithicus</name>
    <dbReference type="NCBI Taxonomy" id="329885"/>
    <lineage>
        <taxon>Eukaryota</taxon>
        <taxon>Fungi</taxon>
        <taxon>Dikarya</taxon>
        <taxon>Ascomycota</taxon>
        <taxon>Pezizomycotina</taxon>
        <taxon>Dothideomycetes</taxon>
        <taxon>Dothideomycetidae</taxon>
        <taxon>Mycosphaerellales</taxon>
        <taxon>Teratosphaeriaceae</taxon>
        <taxon>Friedmanniomyces</taxon>
    </lineage>
</organism>
<reference evidence="1 2" key="1">
    <citation type="submission" date="2017-03" db="EMBL/GenBank/DDBJ databases">
        <title>Genomes of endolithic fungi from Antarctica.</title>
        <authorList>
            <person name="Coleine C."/>
            <person name="Masonjones S."/>
            <person name="Stajich J.E."/>
        </authorList>
    </citation>
    <scope>NUCLEOTIDE SEQUENCE [LARGE SCALE GENOMIC DNA]</scope>
    <source>
        <strain evidence="1 2">CCFEE 5311</strain>
    </source>
</reference>
<accession>A0A4U0V8E5</accession>
<protein>
    <submittedName>
        <fullName evidence="1">Uncharacterized protein</fullName>
    </submittedName>
</protein>